<name>A0A969PRN8_9BACI</name>
<protein>
    <submittedName>
        <fullName evidence="1">Rrf2 family transcriptional regulator</fullName>
    </submittedName>
</protein>
<dbReference type="Pfam" id="PF02082">
    <property type="entry name" value="Rrf2"/>
    <property type="match status" value="1"/>
</dbReference>
<dbReference type="EMBL" id="JAATHJ010000011">
    <property type="protein sequence ID" value="NJP37784.1"/>
    <property type="molecule type" value="Genomic_DNA"/>
</dbReference>
<evidence type="ECO:0000313" key="2">
    <source>
        <dbReference type="Proteomes" id="UP000752012"/>
    </source>
</evidence>
<gene>
    <name evidence="1" type="ORF">HCN83_09325</name>
</gene>
<dbReference type="RefSeq" id="WP_168006627.1">
    <property type="nucleotide sequence ID" value="NZ_JAATHJ010000011.1"/>
</dbReference>
<dbReference type="GO" id="GO:0005829">
    <property type="term" value="C:cytosol"/>
    <property type="evidence" value="ECO:0007669"/>
    <property type="project" value="TreeGrafter"/>
</dbReference>
<dbReference type="Gene3D" id="1.10.10.10">
    <property type="entry name" value="Winged helix-like DNA-binding domain superfamily/Winged helix DNA-binding domain"/>
    <property type="match status" value="1"/>
</dbReference>
<sequence length="145" mass="15922">MKYAQATNYALHTMVYLASISPDSLVGVRLLAELQSVSTTYLSKILTKLAKEDLVSSSPGVNGGYRLARSADSITFLDIIEAVEGRQAILTCQLAGVEKEEACVIQQKMEVGEQQLKSYLAGITILEIVEELDESVKSFLLKHQR</sequence>
<reference evidence="1 2" key="1">
    <citation type="submission" date="2020-03" db="EMBL/GenBank/DDBJ databases">
        <title>Assessment of the enzymatic potential of alkaline-tolerant lipase obtained from Bacillus luteus H11 (technogenic soil) for the bioremediation of saline soils contaminated with petroleum substances.</title>
        <authorList>
            <person name="Kalwasinska A."/>
        </authorList>
    </citation>
    <scope>NUCLEOTIDE SEQUENCE [LARGE SCALE GENOMIC DNA]</scope>
    <source>
        <strain evidence="1 2">H11</strain>
    </source>
</reference>
<comment type="caution">
    <text evidence="1">The sequence shown here is derived from an EMBL/GenBank/DDBJ whole genome shotgun (WGS) entry which is preliminary data.</text>
</comment>
<dbReference type="GO" id="GO:0003700">
    <property type="term" value="F:DNA-binding transcription factor activity"/>
    <property type="evidence" value="ECO:0007669"/>
    <property type="project" value="TreeGrafter"/>
</dbReference>
<dbReference type="PROSITE" id="PS51197">
    <property type="entry name" value="HTH_RRF2_2"/>
    <property type="match status" value="1"/>
</dbReference>
<dbReference type="SUPFAM" id="SSF46785">
    <property type="entry name" value="Winged helix' DNA-binding domain"/>
    <property type="match status" value="1"/>
</dbReference>
<dbReference type="InterPro" id="IPR036390">
    <property type="entry name" value="WH_DNA-bd_sf"/>
</dbReference>
<dbReference type="Proteomes" id="UP000752012">
    <property type="component" value="Unassembled WGS sequence"/>
</dbReference>
<dbReference type="InterPro" id="IPR000944">
    <property type="entry name" value="Tscrpt_reg_Rrf2"/>
</dbReference>
<organism evidence="1 2">
    <name type="scientific">Alkalicoccus luteus</name>
    <dbReference type="NCBI Taxonomy" id="1237094"/>
    <lineage>
        <taxon>Bacteria</taxon>
        <taxon>Bacillati</taxon>
        <taxon>Bacillota</taxon>
        <taxon>Bacilli</taxon>
        <taxon>Bacillales</taxon>
        <taxon>Bacillaceae</taxon>
        <taxon>Alkalicoccus</taxon>
    </lineage>
</organism>
<dbReference type="PANTHER" id="PTHR33221:SF9">
    <property type="entry name" value="RRF2 FAMILY PROTEIN"/>
    <property type="match status" value="1"/>
</dbReference>
<evidence type="ECO:0000313" key="1">
    <source>
        <dbReference type="EMBL" id="NJP37784.1"/>
    </source>
</evidence>
<dbReference type="InterPro" id="IPR036388">
    <property type="entry name" value="WH-like_DNA-bd_sf"/>
</dbReference>
<keyword evidence="2" id="KW-1185">Reference proteome</keyword>
<proteinExistence type="predicted"/>
<dbReference type="AlphaFoldDB" id="A0A969PRN8"/>
<accession>A0A969PRN8</accession>
<dbReference type="PANTHER" id="PTHR33221">
    <property type="entry name" value="WINGED HELIX-TURN-HELIX TRANSCRIPTIONAL REGULATOR, RRF2 FAMILY"/>
    <property type="match status" value="1"/>
</dbReference>
<dbReference type="NCBIfam" id="TIGR00738">
    <property type="entry name" value="rrf2_super"/>
    <property type="match status" value="1"/>
</dbReference>